<dbReference type="Gene3D" id="2.60.40.4070">
    <property type="match status" value="1"/>
</dbReference>
<keyword evidence="1" id="KW-0732">Signal</keyword>
<name>A0A6M5Y4F8_9BACT</name>
<dbReference type="Pfam" id="PF18962">
    <property type="entry name" value="Por_Secre_tail"/>
    <property type="match status" value="1"/>
</dbReference>
<dbReference type="InterPro" id="IPR026444">
    <property type="entry name" value="Secre_tail"/>
</dbReference>
<dbReference type="AlphaFoldDB" id="A0A6M5Y4F8"/>
<organism evidence="3 4">
    <name type="scientific">Spirosoma taeanense</name>
    <dbReference type="NCBI Taxonomy" id="2735870"/>
    <lineage>
        <taxon>Bacteria</taxon>
        <taxon>Pseudomonadati</taxon>
        <taxon>Bacteroidota</taxon>
        <taxon>Cytophagia</taxon>
        <taxon>Cytophagales</taxon>
        <taxon>Cytophagaceae</taxon>
        <taxon>Spirosoma</taxon>
    </lineage>
</organism>
<evidence type="ECO:0000259" key="2">
    <source>
        <dbReference type="Pfam" id="PF18962"/>
    </source>
</evidence>
<gene>
    <name evidence="3" type="ORF">HNV11_02395</name>
</gene>
<dbReference type="NCBIfam" id="NF045639">
    <property type="entry name" value="GCX_COOH"/>
    <property type="match status" value="1"/>
</dbReference>
<feature type="chain" id="PRO_5026861425" evidence="1">
    <location>
        <begin position="21"/>
        <end position="182"/>
    </location>
</feature>
<dbReference type="InterPro" id="IPR055015">
    <property type="entry name" value="GCX_COOH"/>
</dbReference>
<reference evidence="3 4" key="1">
    <citation type="submission" date="2020-05" db="EMBL/GenBank/DDBJ databases">
        <title>Genome sequencing of Spirosoma sp. TS118.</title>
        <authorList>
            <person name="Lee J.-H."/>
            <person name="Jeong S."/>
            <person name="Zhao L."/>
            <person name="Jung J.-H."/>
            <person name="Kim M.-K."/>
            <person name="Lim S."/>
        </authorList>
    </citation>
    <scope>NUCLEOTIDE SEQUENCE [LARGE SCALE GENOMIC DNA]</scope>
    <source>
        <strain evidence="3 4">TS118</strain>
    </source>
</reference>
<feature type="signal peptide" evidence="1">
    <location>
        <begin position="1"/>
        <end position="20"/>
    </location>
</feature>
<dbReference type="RefSeq" id="WP_171738137.1">
    <property type="nucleotide sequence ID" value="NZ_CP053435.1"/>
</dbReference>
<accession>A0A6M5Y4F8</accession>
<keyword evidence="4" id="KW-1185">Reference proteome</keyword>
<proteinExistence type="predicted"/>
<evidence type="ECO:0000313" key="4">
    <source>
        <dbReference type="Proteomes" id="UP000502756"/>
    </source>
</evidence>
<protein>
    <submittedName>
        <fullName evidence="3">T9SS type A sorting domain-containing protein</fullName>
    </submittedName>
</protein>
<dbReference type="Proteomes" id="UP000502756">
    <property type="component" value="Chromosome"/>
</dbReference>
<dbReference type="EMBL" id="CP053435">
    <property type="protein sequence ID" value="QJW88304.1"/>
    <property type="molecule type" value="Genomic_DNA"/>
</dbReference>
<dbReference type="KEGG" id="stae:HNV11_02395"/>
<feature type="domain" description="Secretion system C-terminal sorting" evidence="2">
    <location>
        <begin position="104"/>
        <end position="176"/>
    </location>
</feature>
<evidence type="ECO:0000313" key="3">
    <source>
        <dbReference type="EMBL" id="QJW88304.1"/>
    </source>
</evidence>
<dbReference type="NCBIfam" id="TIGR04183">
    <property type="entry name" value="Por_Secre_tail"/>
    <property type="match status" value="1"/>
</dbReference>
<evidence type="ECO:0000256" key="1">
    <source>
        <dbReference type="SAM" id="SignalP"/>
    </source>
</evidence>
<sequence>MRHLFLPSALFLLTTAVAVAQEYPVQQEVSRTLTGGSLTEEKAVEYLTGRNEVQAGAAAYYVAGKSVTLQPGFTAQAGSVFQASVEKVVSRPSENGGILTVSAYPNPFETVSEVQYVLPAASKVSHTLTDGQGKIIRQVDAGEVQAAGKYQTKVDGQDLPTGVYLYQVQTDRERKVIRLLKK</sequence>